<keyword evidence="3" id="KW-0949">S-adenosyl-L-methionine</keyword>
<dbReference type="PANTHER" id="PTHR43464">
    <property type="entry name" value="METHYLTRANSFERASE"/>
    <property type="match status" value="1"/>
</dbReference>
<sequence>MNPSDPNHNATTPVDWNTRWREKNGETSTPDPWLVRILPLLPVGEALDVACGRGRNSLYLAERGYRVTAVDHSREGLLQLRAAAKERGLAITTQRLDLEAAPDLPHATFDLVIDFFYLHRPLFAALMACLRPGGTLVVRTFSSAGNFPGQPRHPEFVLAPGELPTIFQGWDILLHEEGLEPSSKGGSLAGIVARHP</sequence>
<dbReference type="GO" id="GO:0008168">
    <property type="term" value="F:methyltransferase activity"/>
    <property type="evidence" value="ECO:0007669"/>
    <property type="project" value="UniProtKB-KW"/>
</dbReference>
<reference evidence="6 7" key="1">
    <citation type="submission" date="2019-07" db="EMBL/GenBank/DDBJ databases">
        <title>Insights of Desulfuromonas acetexigens electromicrobiology.</title>
        <authorList>
            <person name="Katuri K."/>
            <person name="Sapireddy V."/>
            <person name="Shaw D.R."/>
            <person name="Saikaly P."/>
        </authorList>
    </citation>
    <scope>NUCLEOTIDE SEQUENCE [LARGE SCALE GENOMIC DNA]</scope>
    <source>
        <strain evidence="6 7">2873</strain>
    </source>
</reference>
<proteinExistence type="predicted"/>
<feature type="region of interest" description="Disordered" evidence="4">
    <location>
        <begin position="1"/>
        <end position="28"/>
    </location>
</feature>
<comment type="caution">
    <text evidence="6">The sequence shown here is derived from an EMBL/GenBank/DDBJ whole genome shotgun (WGS) entry which is preliminary data.</text>
</comment>
<keyword evidence="7" id="KW-1185">Reference proteome</keyword>
<dbReference type="RefSeq" id="WP_092052884.1">
    <property type="nucleotide sequence ID" value="NZ_FOJJ01000001.1"/>
</dbReference>
<evidence type="ECO:0000313" key="7">
    <source>
        <dbReference type="Proteomes" id="UP000317155"/>
    </source>
</evidence>
<dbReference type="EMBL" id="VJVV01000001">
    <property type="protein sequence ID" value="TRO83945.1"/>
    <property type="molecule type" value="Genomic_DNA"/>
</dbReference>
<dbReference type="PANTHER" id="PTHR43464:SF19">
    <property type="entry name" value="UBIQUINONE BIOSYNTHESIS O-METHYLTRANSFERASE, MITOCHONDRIAL"/>
    <property type="match status" value="1"/>
</dbReference>
<evidence type="ECO:0000313" key="6">
    <source>
        <dbReference type="EMBL" id="TRO83945.1"/>
    </source>
</evidence>
<dbReference type="SUPFAM" id="SSF53335">
    <property type="entry name" value="S-adenosyl-L-methionine-dependent methyltransferases"/>
    <property type="match status" value="1"/>
</dbReference>
<evidence type="ECO:0000259" key="5">
    <source>
        <dbReference type="Pfam" id="PF13649"/>
    </source>
</evidence>
<accession>A0A550JL65</accession>
<dbReference type="InterPro" id="IPR029063">
    <property type="entry name" value="SAM-dependent_MTases_sf"/>
</dbReference>
<dbReference type="InterPro" id="IPR041698">
    <property type="entry name" value="Methyltransf_25"/>
</dbReference>
<dbReference type="CDD" id="cd02440">
    <property type="entry name" value="AdoMet_MTases"/>
    <property type="match status" value="1"/>
</dbReference>
<organism evidence="6 7">
    <name type="scientific">Trichloromonas acetexigens</name>
    <dbReference type="NCBI Taxonomy" id="38815"/>
    <lineage>
        <taxon>Bacteria</taxon>
        <taxon>Pseudomonadati</taxon>
        <taxon>Thermodesulfobacteriota</taxon>
        <taxon>Desulfuromonadia</taxon>
        <taxon>Desulfuromonadales</taxon>
        <taxon>Trichloromonadaceae</taxon>
        <taxon>Trichloromonas</taxon>
    </lineage>
</organism>
<dbReference type="OrthoDB" id="5298787at2"/>
<name>A0A550JL65_9BACT</name>
<gene>
    <name evidence="6" type="ORF">FL622_01840</name>
</gene>
<keyword evidence="2 6" id="KW-0808">Transferase</keyword>
<evidence type="ECO:0000256" key="1">
    <source>
        <dbReference type="ARBA" id="ARBA00022603"/>
    </source>
</evidence>
<keyword evidence="1 6" id="KW-0489">Methyltransferase</keyword>
<protein>
    <submittedName>
        <fullName evidence="6">Methyltransferase domain-containing protein</fullName>
    </submittedName>
</protein>
<feature type="compositionally biased region" description="Polar residues" evidence="4">
    <location>
        <begin position="1"/>
        <end position="15"/>
    </location>
</feature>
<evidence type="ECO:0000256" key="4">
    <source>
        <dbReference type="SAM" id="MobiDB-lite"/>
    </source>
</evidence>
<dbReference type="Proteomes" id="UP000317155">
    <property type="component" value="Unassembled WGS sequence"/>
</dbReference>
<feature type="domain" description="Methyltransferase" evidence="5">
    <location>
        <begin position="47"/>
        <end position="134"/>
    </location>
</feature>
<evidence type="ECO:0000256" key="2">
    <source>
        <dbReference type="ARBA" id="ARBA00022679"/>
    </source>
</evidence>
<dbReference type="AlphaFoldDB" id="A0A550JL65"/>
<evidence type="ECO:0000256" key="3">
    <source>
        <dbReference type="ARBA" id="ARBA00022691"/>
    </source>
</evidence>
<dbReference type="Gene3D" id="3.40.50.150">
    <property type="entry name" value="Vaccinia Virus protein VP39"/>
    <property type="match status" value="1"/>
</dbReference>
<dbReference type="Pfam" id="PF13649">
    <property type="entry name" value="Methyltransf_25"/>
    <property type="match status" value="1"/>
</dbReference>
<dbReference type="GO" id="GO:0032259">
    <property type="term" value="P:methylation"/>
    <property type="evidence" value="ECO:0007669"/>
    <property type="project" value="UniProtKB-KW"/>
</dbReference>